<dbReference type="PANTHER" id="PTHR33361:SF16">
    <property type="entry name" value="DUF885 DOMAIN-CONTAINING PROTEIN"/>
    <property type="match status" value="1"/>
</dbReference>
<evidence type="ECO:0000313" key="3">
    <source>
        <dbReference type="Proteomes" id="UP000285092"/>
    </source>
</evidence>
<dbReference type="PROSITE" id="PS51257">
    <property type="entry name" value="PROKAR_LIPOPROTEIN"/>
    <property type="match status" value="1"/>
</dbReference>
<dbReference type="Pfam" id="PF05960">
    <property type="entry name" value="DUF885"/>
    <property type="match status" value="1"/>
</dbReference>
<evidence type="ECO:0000313" key="2">
    <source>
        <dbReference type="EMBL" id="RIV78181.1"/>
    </source>
</evidence>
<feature type="region of interest" description="Disordered" evidence="1">
    <location>
        <begin position="26"/>
        <end position="47"/>
    </location>
</feature>
<dbReference type="PANTHER" id="PTHR33361">
    <property type="entry name" value="GLR0591 PROTEIN"/>
    <property type="match status" value="1"/>
</dbReference>
<gene>
    <name evidence="2" type="ORF">D2V04_09930</name>
</gene>
<reference evidence="2 3" key="1">
    <citation type="submission" date="2018-08" db="EMBL/GenBank/DDBJ databases">
        <title>Altererythrobacter sp.Ery1 and Ery12, the genome sequencing of novel strains in genus Alterythrobacter.</title>
        <authorList>
            <person name="Cheng H."/>
            <person name="Wu Y.-H."/>
            <person name="Fang C."/>
            <person name="Xu X.-W."/>
        </authorList>
    </citation>
    <scope>NUCLEOTIDE SEQUENCE [LARGE SCALE GENOMIC DNA]</scope>
    <source>
        <strain evidence="2 3">Ery1</strain>
    </source>
</reference>
<dbReference type="RefSeq" id="WP_119513512.1">
    <property type="nucleotide sequence ID" value="NZ_QXFK01000016.1"/>
</dbReference>
<dbReference type="Proteomes" id="UP000285092">
    <property type="component" value="Unassembled WGS sequence"/>
</dbReference>
<evidence type="ECO:0000256" key="1">
    <source>
        <dbReference type="SAM" id="MobiDB-lite"/>
    </source>
</evidence>
<keyword evidence="3" id="KW-1185">Reference proteome</keyword>
<dbReference type="AlphaFoldDB" id="A0A418NHQ1"/>
<proteinExistence type="predicted"/>
<name>A0A418NHQ1_9SPHN</name>
<accession>A0A418NHQ1</accession>
<dbReference type="InterPro" id="IPR010281">
    <property type="entry name" value="DUF885"/>
</dbReference>
<protein>
    <submittedName>
        <fullName evidence="2">DUF885 domain-containing protein</fullName>
    </submittedName>
</protein>
<organism evidence="2 3">
    <name type="scientific">Pelagerythrobacter aerophilus</name>
    <dbReference type="NCBI Taxonomy" id="2306995"/>
    <lineage>
        <taxon>Bacteria</taxon>
        <taxon>Pseudomonadati</taxon>
        <taxon>Pseudomonadota</taxon>
        <taxon>Alphaproteobacteria</taxon>
        <taxon>Sphingomonadales</taxon>
        <taxon>Erythrobacteraceae</taxon>
        <taxon>Pelagerythrobacter</taxon>
    </lineage>
</organism>
<sequence length="626" mass="70135">MKLRSILLVATAGLAGCTVPSDRIASAPASPGAAAAPASGLPASSAPTQASEDARLLALVDAAFDEAVARSPEALTSLGIKQDYGRLDDHTDAHRLGDVALAEAHLARIKKEVDYEALSPEGQLTYDLFEREVERDRRNLEWRWHNFIFSTNGSPAGEIPAFLINQHRIDTVADAEAYVSRLREVERVMSEVSSNIRTQADKGIVPPKFVFAPVRADAQKVLEGAPFEDGPPSTLLADFTTKVEALSAPPEEKARLIAAAREALTGPFRRGYDIFFAAMDAVEPQATSNDGAWRLPRGDEYYANNLRNSTTTELTADQIHQIGLDEVERIHGEMEAIMARVGFEGTLQQFFQHIKTGEEFKYPNTEAGREQYLQDARGFIAQVMDKAPEYFHRLPEAELEVRAVEEWREATASVAFYNRPAPDGSRPGIYYVNLADMTQVLKPQIEGISYHEGAPGHHFQIARAMEMEGLPKFRRFGFYGAYIEGWGLYAERLGREMGFYQDPYSEFGHLSLELWRAVRLVTDTGLHAKRWSREDAIRYFQENSLLSERDIVKEVERYINWPGQATSYKIGQLKILELRRKAERALGDRFDVRDFHEVVLGSGPLPLDVLEERIDAYIASLQTGRR</sequence>
<dbReference type="EMBL" id="QXFK01000016">
    <property type="protein sequence ID" value="RIV78181.1"/>
    <property type="molecule type" value="Genomic_DNA"/>
</dbReference>
<dbReference type="OrthoDB" id="9763405at2"/>
<comment type="caution">
    <text evidence="2">The sequence shown here is derived from an EMBL/GenBank/DDBJ whole genome shotgun (WGS) entry which is preliminary data.</text>
</comment>